<reference evidence="3" key="2">
    <citation type="submission" date="2010-04" db="EMBL/GenBank/DDBJ databases">
        <authorList>
            <person name="Buell R."/>
            <person name="Hamilton J."/>
            <person name="Hostetler J."/>
        </authorList>
    </citation>
    <scope>NUCLEOTIDE SEQUENCE [LARGE SCALE GENOMIC DNA]</scope>
    <source>
        <strain evidence="3">DAOM:BR144</strain>
    </source>
</reference>
<feature type="region of interest" description="Disordered" evidence="1">
    <location>
        <begin position="36"/>
        <end position="59"/>
    </location>
</feature>
<dbReference type="AlphaFoldDB" id="K3WZT9"/>
<organism evidence="2 3">
    <name type="scientific">Globisporangium ultimum (strain ATCC 200006 / CBS 805.95 / DAOM BR144)</name>
    <name type="common">Pythium ultimum</name>
    <dbReference type="NCBI Taxonomy" id="431595"/>
    <lineage>
        <taxon>Eukaryota</taxon>
        <taxon>Sar</taxon>
        <taxon>Stramenopiles</taxon>
        <taxon>Oomycota</taxon>
        <taxon>Peronosporomycetes</taxon>
        <taxon>Pythiales</taxon>
        <taxon>Pythiaceae</taxon>
        <taxon>Globisporangium</taxon>
    </lineage>
</organism>
<reference evidence="3" key="1">
    <citation type="journal article" date="2010" name="Genome Biol.">
        <title>Genome sequence of the necrotrophic plant pathogen Pythium ultimum reveals original pathogenicity mechanisms and effector repertoire.</title>
        <authorList>
            <person name="Levesque C.A."/>
            <person name="Brouwer H."/>
            <person name="Cano L."/>
            <person name="Hamilton J.P."/>
            <person name="Holt C."/>
            <person name="Huitema E."/>
            <person name="Raffaele S."/>
            <person name="Robideau G.P."/>
            <person name="Thines M."/>
            <person name="Win J."/>
            <person name="Zerillo M.M."/>
            <person name="Beakes G.W."/>
            <person name="Boore J.L."/>
            <person name="Busam D."/>
            <person name="Dumas B."/>
            <person name="Ferriera S."/>
            <person name="Fuerstenberg S.I."/>
            <person name="Gachon C.M."/>
            <person name="Gaulin E."/>
            <person name="Govers F."/>
            <person name="Grenville-Briggs L."/>
            <person name="Horner N."/>
            <person name="Hostetler J."/>
            <person name="Jiang R.H."/>
            <person name="Johnson J."/>
            <person name="Krajaejun T."/>
            <person name="Lin H."/>
            <person name="Meijer H.J."/>
            <person name="Moore B."/>
            <person name="Morris P."/>
            <person name="Phuntmart V."/>
            <person name="Puiu D."/>
            <person name="Shetty J."/>
            <person name="Stajich J.E."/>
            <person name="Tripathy S."/>
            <person name="Wawra S."/>
            <person name="van West P."/>
            <person name="Whitty B.R."/>
            <person name="Coutinho P.M."/>
            <person name="Henrissat B."/>
            <person name="Martin F."/>
            <person name="Thomas P.D."/>
            <person name="Tyler B.M."/>
            <person name="De Vries R.P."/>
            <person name="Kamoun S."/>
            <person name="Yandell M."/>
            <person name="Tisserat N."/>
            <person name="Buell C.R."/>
        </authorList>
    </citation>
    <scope>NUCLEOTIDE SEQUENCE</scope>
    <source>
        <strain evidence="3">DAOM:BR144</strain>
    </source>
</reference>
<dbReference type="InParanoid" id="K3WZT9"/>
<proteinExistence type="predicted"/>
<dbReference type="Proteomes" id="UP000019132">
    <property type="component" value="Unassembled WGS sequence"/>
</dbReference>
<dbReference type="HOGENOM" id="CLU_2965921_0_0_1"/>
<evidence type="ECO:0000256" key="1">
    <source>
        <dbReference type="SAM" id="MobiDB-lite"/>
    </source>
</evidence>
<keyword evidence="3" id="KW-1185">Reference proteome</keyword>
<reference evidence="2" key="3">
    <citation type="submission" date="2015-02" db="UniProtKB">
        <authorList>
            <consortium name="EnsemblProtists"/>
        </authorList>
    </citation>
    <scope>IDENTIFICATION</scope>
    <source>
        <strain evidence="2">DAOM BR144</strain>
    </source>
</reference>
<sequence length="59" mass="6573">MESSRWFLLSPPTASPFDPGSSTLFRRRSNPPVSIAFSDNATRIPSDEELLMDEETATN</sequence>
<accession>K3WZT9</accession>
<dbReference type="EnsemblProtists" id="PYU1_T010488">
    <property type="protein sequence ID" value="PYU1_T010488"/>
    <property type="gene ID" value="PYU1_G010466"/>
</dbReference>
<dbReference type="VEuPathDB" id="FungiDB:PYU1_G010466"/>
<evidence type="ECO:0000313" key="2">
    <source>
        <dbReference type="EnsemblProtists" id="PYU1_T010488"/>
    </source>
</evidence>
<name>K3WZT9_GLOUD</name>
<dbReference type="EMBL" id="GL376596">
    <property type="status" value="NOT_ANNOTATED_CDS"/>
    <property type="molecule type" value="Genomic_DNA"/>
</dbReference>
<feature type="compositionally biased region" description="Acidic residues" evidence="1">
    <location>
        <begin position="47"/>
        <end position="59"/>
    </location>
</feature>
<protein>
    <submittedName>
        <fullName evidence="2">Uncharacterized protein</fullName>
    </submittedName>
</protein>
<evidence type="ECO:0000313" key="3">
    <source>
        <dbReference type="Proteomes" id="UP000019132"/>
    </source>
</evidence>